<dbReference type="Gene3D" id="1.10.357.140">
    <property type="entry name" value="UbiA prenyltransferase"/>
    <property type="match status" value="1"/>
</dbReference>
<keyword evidence="4 9" id="KW-0808">Transferase</keyword>
<feature type="transmembrane region" description="Helical" evidence="8">
    <location>
        <begin position="43"/>
        <end position="62"/>
    </location>
</feature>
<dbReference type="PIRSF" id="PIRSF005355">
    <property type="entry name" value="UBIAD1"/>
    <property type="match status" value="1"/>
</dbReference>
<feature type="transmembrane region" description="Helical" evidence="8">
    <location>
        <begin position="90"/>
        <end position="110"/>
    </location>
</feature>
<dbReference type="Proteomes" id="UP000184251">
    <property type="component" value="Unassembled WGS sequence"/>
</dbReference>
<evidence type="ECO:0000256" key="3">
    <source>
        <dbReference type="ARBA" id="ARBA00022428"/>
    </source>
</evidence>
<dbReference type="InterPro" id="IPR000537">
    <property type="entry name" value="UbiA_prenyltransferase"/>
</dbReference>
<comment type="subcellular location">
    <subcellularLocation>
        <location evidence="1">Membrane</location>
        <topology evidence="1">Multi-pass membrane protein</topology>
    </subcellularLocation>
</comment>
<dbReference type="NCBIfam" id="NF004752">
    <property type="entry name" value="PRK06080.1-4"/>
    <property type="match status" value="1"/>
</dbReference>
<evidence type="ECO:0000256" key="1">
    <source>
        <dbReference type="ARBA" id="ARBA00004141"/>
    </source>
</evidence>
<dbReference type="OrthoDB" id="9767568at2"/>
<reference evidence="9 10" key="1">
    <citation type="submission" date="2016-11" db="EMBL/GenBank/DDBJ databases">
        <authorList>
            <person name="Jaros S."/>
            <person name="Januszkiewicz K."/>
            <person name="Wedrychowicz H."/>
        </authorList>
    </citation>
    <scope>NUCLEOTIDE SEQUENCE [LARGE SCALE GENOMIC DNA]</scope>
    <source>
        <strain evidence="9 10">DSM 14828</strain>
    </source>
</reference>
<sequence length="319" mass="35682">MNISTFLKLAEIQTKVASMIPFFIGSAYAYYRYGAFNLINFTLMLLSLLCFDMAVTVLNNYYDFVKAHKREGYGYEKHNAIVKFGIKASIVRKTLAVLIIIALLAGSALYLFTHPLVLVIGAASFFVGIIYSFGPVPISRTPLGEIFSGFFMGFFIPFLAVFIQTHQLDPIVLSFSQAVFTLNADMDFLIRILIISWPLVAGIGNIMLANNLCDMEEDIANKRYTLPIYIGKKNGLRLFETASYSSYIAIFLGIFSQTLPLYALICLVTFLPVRKNIGTFKIKQTKKDTFSVSIKNFLIINFTLLVVLSISVVLKATGF</sequence>
<keyword evidence="10" id="KW-1185">Reference proteome</keyword>
<proteinExistence type="predicted"/>
<feature type="transmembrane region" description="Helical" evidence="8">
    <location>
        <begin position="188"/>
        <end position="208"/>
    </location>
</feature>
<evidence type="ECO:0000256" key="2">
    <source>
        <dbReference type="ARBA" id="ARBA00004863"/>
    </source>
</evidence>
<evidence type="ECO:0000313" key="9">
    <source>
        <dbReference type="EMBL" id="SHE69096.1"/>
    </source>
</evidence>
<dbReference type="EMBL" id="FQTU01000005">
    <property type="protein sequence ID" value="SHE69096.1"/>
    <property type="molecule type" value="Genomic_DNA"/>
</dbReference>
<dbReference type="InterPro" id="IPR026046">
    <property type="entry name" value="UBIAD1"/>
</dbReference>
<feature type="transmembrane region" description="Helical" evidence="8">
    <location>
        <begin position="247"/>
        <end position="273"/>
    </location>
</feature>
<dbReference type="GO" id="GO:0042371">
    <property type="term" value="P:vitamin K biosynthetic process"/>
    <property type="evidence" value="ECO:0007669"/>
    <property type="project" value="TreeGrafter"/>
</dbReference>
<organism evidence="9 10">
    <name type="scientific">Alkalibacter saccharofermentans DSM 14828</name>
    <dbReference type="NCBI Taxonomy" id="1120975"/>
    <lineage>
        <taxon>Bacteria</taxon>
        <taxon>Bacillati</taxon>
        <taxon>Bacillota</taxon>
        <taxon>Clostridia</taxon>
        <taxon>Eubacteriales</taxon>
        <taxon>Eubacteriaceae</taxon>
        <taxon>Alkalibacter</taxon>
    </lineage>
</organism>
<dbReference type="AlphaFoldDB" id="A0A1M4VJ50"/>
<comment type="pathway">
    <text evidence="2">Quinol/quinone metabolism; menaquinone biosynthesis.</text>
</comment>
<gene>
    <name evidence="9" type="ORF">SAMN02746064_01015</name>
</gene>
<evidence type="ECO:0000256" key="6">
    <source>
        <dbReference type="ARBA" id="ARBA00022989"/>
    </source>
</evidence>
<dbReference type="GO" id="GO:0016020">
    <property type="term" value="C:membrane"/>
    <property type="evidence" value="ECO:0007669"/>
    <property type="project" value="UniProtKB-SubCell"/>
</dbReference>
<keyword evidence="5 8" id="KW-0812">Transmembrane</keyword>
<dbReference type="InterPro" id="IPR044878">
    <property type="entry name" value="UbiA_sf"/>
</dbReference>
<feature type="transmembrane region" description="Helical" evidence="8">
    <location>
        <begin position="146"/>
        <end position="168"/>
    </location>
</feature>
<dbReference type="UniPathway" id="UPA00079"/>
<keyword evidence="3" id="KW-0474">Menaquinone biosynthesis</keyword>
<dbReference type="PANTHER" id="PTHR13929">
    <property type="entry name" value="1,4-DIHYDROXY-2-NAPHTHOATE OCTAPRENYLTRANSFERASE"/>
    <property type="match status" value="1"/>
</dbReference>
<dbReference type="PANTHER" id="PTHR13929:SF0">
    <property type="entry name" value="UBIA PRENYLTRANSFERASE DOMAIN-CONTAINING PROTEIN 1"/>
    <property type="match status" value="1"/>
</dbReference>
<feature type="transmembrane region" description="Helical" evidence="8">
    <location>
        <begin position="116"/>
        <end position="134"/>
    </location>
</feature>
<evidence type="ECO:0000256" key="4">
    <source>
        <dbReference type="ARBA" id="ARBA00022679"/>
    </source>
</evidence>
<feature type="transmembrane region" description="Helical" evidence="8">
    <location>
        <begin position="293"/>
        <end position="314"/>
    </location>
</feature>
<evidence type="ECO:0000256" key="7">
    <source>
        <dbReference type="ARBA" id="ARBA00023136"/>
    </source>
</evidence>
<name>A0A1M4VJ50_9FIRM</name>
<dbReference type="RefSeq" id="WP_073270001.1">
    <property type="nucleotide sequence ID" value="NZ_FQTU01000005.1"/>
</dbReference>
<dbReference type="GO" id="GO:0004659">
    <property type="term" value="F:prenyltransferase activity"/>
    <property type="evidence" value="ECO:0007669"/>
    <property type="project" value="InterPro"/>
</dbReference>
<evidence type="ECO:0000256" key="8">
    <source>
        <dbReference type="SAM" id="Phobius"/>
    </source>
</evidence>
<evidence type="ECO:0000256" key="5">
    <source>
        <dbReference type="ARBA" id="ARBA00022692"/>
    </source>
</evidence>
<keyword evidence="6 8" id="KW-1133">Transmembrane helix</keyword>
<dbReference type="STRING" id="1120975.SAMN02746064_01015"/>
<accession>A0A1M4VJ50</accession>
<dbReference type="CDD" id="cd13962">
    <property type="entry name" value="PT_UbiA_UBIAD1"/>
    <property type="match status" value="1"/>
</dbReference>
<keyword evidence="7 8" id="KW-0472">Membrane</keyword>
<protein>
    <submittedName>
        <fullName evidence="9">1,4-dihydroxy-2-naphthoate octaprenyltransferase</fullName>
    </submittedName>
</protein>
<dbReference type="GO" id="GO:0009234">
    <property type="term" value="P:menaquinone biosynthetic process"/>
    <property type="evidence" value="ECO:0007669"/>
    <property type="project" value="UniProtKB-UniPathway"/>
</dbReference>
<evidence type="ECO:0000313" key="10">
    <source>
        <dbReference type="Proteomes" id="UP000184251"/>
    </source>
</evidence>
<dbReference type="Pfam" id="PF01040">
    <property type="entry name" value="UbiA"/>
    <property type="match status" value="1"/>
</dbReference>